<dbReference type="Pfam" id="PF00172">
    <property type="entry name" value="Zn_clus"/>
    <property type="match status" value="1"/>
</dbReference>
<accession>A0A9N8K9L5</accession>
<evidence type="ECO:0000256" key="3">
    <source>
        <dbReference type="ARBA" id="ARBA00023242"/>
    </source>
</evidence>
<evidence type="ECO:0000256" key="2">
    <source>
        <dbReference type="ARBA" id="ARBA00023163"/>
    </source>
</evidence>
<keyword evidence="2" id="KW-0804">Transcription</keyword>
<evidence type="ECO:0000313" key="5">
    <source>
        <dbReference type="EMBL" id="CAD0106611.1"/>
    </source>
</evidence>
<keyword evidence="6" id="KW-1185">Reference proteome</keyword>
<dbReference type="PANTHER" id="PTHR47840">
    <property type="entry name" value="ZN(II)2CYS6 TRANSCRIPTION FACTOR (EUROFUNG)-RELATED"/>
    <property type="match status" value="1"/>
</dbReference>
<sequence>PRTTMSPYHEPDRSPKRRKIRKGTQSCWECKRRKVRCISTENICQNCRRRGTACISQDLPDVFTISTPSPSEGGALPEYAVHSSFDHFTPSSLSCSHIELDHALRSTWPTKHEIDQCINSPDESSVLFQSEACRLRDSLAGRSQLPMREILQLPPPGSHPVLTTQKLLLLGLHLQGIVLPADQASQNLKSWHHNMMFRVMEAAIDVTKNEDLVNSVEGLECLMLEAEYQNHAGKLHQAWMAVRRATTVAQVMGLHRGTNPPALRFLEPMKRTLFDAQQTCLQVVRMDCYLSLFLGLPRSSLEAPTRTLEEVEKLQPVKRLQYSHVIVSDRVLKRSIFPSLSDTRELDLILETAAAGVSPQWWLMPDFAASNRNANDTAQYTSRLNDQFAHFHLLIRLHLPYLMRHESEGTYDYSKMTAVNASRETLSRYVVFHINNAGQFYCRGTDFLCFIAATVLSLGHIECSRLRQTSNAHNAFGHLVHSRPSDRGLLERTLDVVRGTSQGSDDGIISQMIFVLEQLLRIEATAASGVRYGIQASSGVDEHVAYHSEATDGGGLRLHIPAFGCINFGVEGCAPTVSQQPDLLDGCAYGGDSGELSSMSAMEGEWDMQGIDLALFEGLFGVSGVSDVAT</sequence>
<dbReference type="PROSITE" id="PS00463">
    <property type="entry name" value="ZN2_CY6_FUNGAL_1"/>
    <property type="match status" value="1"/>
</dbReference>
<name>A0A9N8K9L5_9PEZI</name>
<dbReference type="GO" id="GO:0000981">
    <property type="term" value="F:DNA-binding transcription factor activity, RNA polymerase II-specific"/>
    <property type="evidence" value="ECO:0007669"/>
    <property type="project" value="InterPro"/>
</dbReference>
<dbReference type="SUPFAM" id="SSF57701">
    <property type="entry name" value="Zn2/Cys6 DNA-binding domain"/>
    <property type="match status" value="1"/>
</dbReference>
<dbReference type="CDD" id="cd12148">
    <property type="entry name" value="fungal_TF_MHR"/>
    <property type="match status" value="1"/>
</dbReference>
<evidence type="ECO:0000259" key="4">
    <source>
        <dbReference type="PROSITE" id="PS50048"/>
    </source>
</evidence>
<dbReference type="OrthoDB" id="5392779at2759"/>
<proteinExistence type="predicted"/>
<keyword evidence="1" id="KW-0805">Transcription regulation</keyword>
<dbReference type="PANTHER" id="PTHR47840:SF1">
    <property type="entry name" value="ZN(II)2CYS6 TRANSCRIPTION FACTOR (EUROFUNG)"/>
    <property type="match status" value="1"/>
</dbReference>
<dbReference type="Gene3D" id="4.10.240.10">
    <property type="entry name" value="Zn(2)-C6 fungal-type DNA-binding domain"/>
    <property type="match status" value="1"/>
</dbReference>
<dbReference type="EMBL" id="CAINUL010000001">
    <property type="protein sequence ID" value="CAD0106611.1"/>
    <property type="molecule type" value="Genomic_DNA"/>
</dbReference>
<reference evidence="5" key="1">
    <citation type="submission" date="2020-06" db="EMBL/GenBank/DDBJ databases">
        <authorList>
            <person name="Onetto C."/>
        </authorList>
    </citation>
    <scope>NUCLEOTIDE SEQUENCE</scope>
</reference>
<keyword evidence="3" id="KW-0539">Nucleus</keyword>
<dbReference type="Proteomes" id="UP000745764">
    <property type="component" value="Unassembled WGS sequence"/>
</dbReference>
<dbReference type="PROSITE" id="PS50048">
    <property type="entry name" value="ZN2_CY6_FUNGAL_2"/>
    <property type="match status" value="1"/>
</dbReference>
<dbReference type="InterPro" id="IPR036864">
    <property type="entry name" value="Zn2-C6_fun-type_DNA-bd_sf"/>
</dbReference>
<evidence type="ECO:0000256" key="1">
    <source>
        <dbReference type="ARBA" id="ARBA00023015"/>
    </source>
</evidence>
<dbReference type="AlphaFoldDB" id="A0A9N8K9L5"/>
<protein>
    <recommendedName>
        <fullName evidence="4">Zn(2)-C6 fungal-type domain-containing protein</fullName>
    </recommendedName>
</protein>
<feature type="domain" description="Zn(2)-C6 fungal-type" evidence="4">
    <location>
        <begin position="26"/>
        <end position="56"/>
    </location>
</feature>
<organism evidence="5 6">
    <name type="scientific">Aureobasidium uvarum</name>
    <dbReference type="NCBI Taxonomy" id="2773716"/>
    <lineage>
        <taxon>Eukaryota</taxon>
        <taxon>Fungi</taxon>
        <taxon>Dikarya</taxon>
        <taxon>Ascomycota</taxon>
        <taxon>Pezizomycotina</taxon>
        <taxon>Dothideomycetes</taxon>
        <taxon>Dothideomycetidae</taxon>
        <taxon>Dothideales</taxon>
        <taxon>Saccotheciaceae</taxon>
        <taxon>Aureobasidium</taxon>
    </lineage>
</organism>
<dbReference type="CDD" id="cd00067">
    <property type="entry name" value="GAL4"/>
    <property type="match status" value="1"/>
</dbReference>
<dbReference type="SMART" id="SM00066">
    <property type="entry name" value="GAL4"/>
    <property type="match status" value="1"/>
</dbReference>
<gene>
    <name evidence="5" type="ORF">AWRI4620_LOCUS866</name>
</gene>
<feature type="non-terminal residue" evidence="5">
    <location>
        <position position="1"/>
    </location>
</feature>
<dbReference type="GO" id="GO:0008270">
    <property type="term" value="F:zinc ion binding"/>
    <property type="evidence" value="ECO:0007669"/>
    <property type="project" value="InterPro"/>
</dbReference>
<evidence type="ECO:0000313" key="6">
    <source>
        <dbReference type="Proteomes" id="UP000745764"/>
    </source>
</evidence>
<dbReference type="InterPro" id="IPR001138">
    <property type="entry name" value="Zn2Cys6_DnaBD"/>
</dbReference>
<comment type="caution">
    <text evidence="5">The sequence shown here is derived from an EMBL/GenBank/DDBJ whole genome shotgun (WGS) entry which is preliminary data.</text>
</comment>